<dbReference type="Proteomes" id="UP000244855">
    <property type="component" value="Unassembled WGS sequence"/>
</dbReference>
<keyword evidence="2" id="KW-1185">Reference proteome</keyword>
<sequence length="80" mass="9557">MNPSDIRQFADSSFEFYFYDSNDVFFFLYLCYGVGEGCWCCLKLPMYNIFCFYFSLKQSLLCIRNAFIESPQDVLDRMTQ</sequence>
<evidence type="ECO:0000313" key="2">
    <source>
        <dbReference type="Proteomes" id="UP000244855"/>
    </source>
</evidence>
<protein>
    <submittedName>
        <fullName evidence="1">Uncharacterized protein</fullName>
    </submittedName>
</protein>
<name>A0A2V1DG89_9PLEO</name>
<reference evidence="1 2" key="1">
    <citation type="journal article" date="2018" name="Sci. Rep.">
        <title>Comparative genomics provides insights into the lifestyle and reveals functional heterogeneity of dark septate endophytic fungi.</title>
        <authorList>
            <person name="Knapp D.G."/>
            <person name="Nemeth J.B."/>
            <person name="Barry K."/>
            <person name="Hainaut M."/>
            <person name="Henrissat B."/>
            <person name="Johnson J."/>
            <person name="Kuo A."/>
            <person name="Lim J.H.P."/>
            <person name="Lipzen A."/>
            <person name="Nolan M."/>
            <person name="Ohm R.A."/>
            <person name="Tamas L."/>
            <person name="Grigoriev I.V."/>
            <person name="Spatafora J.W."/>
            <person name="Nagy L.G."/>
            <person name="Kovacs G.M."/>
        </authorList>
    </citation>
    <scope>NUCLEOTIDE SEQUENCE [LARGE SCALE GENOMIC DNA]</scope>
    <source>
        <strain evidence="1 2">DSE2036</strain>
    </source>
</reference>
<dbReference type="EMBL" id="KZ805445">
    <property type="protein sequence ID" value="PVH97120.1"/>
    <property type="molecule type" value="Genomic_DNA"/>
</dbReference>
<organism evidence="1 2">
    <name type="scientific">Periconia macrospinosa</name>
    <dbReference type="NCBI Taxonomy" id="97972"/>
    <lineage>
        <taxon>Eukaryota</taxon>
        <taxon>Fungi</taxon>
        <taxon>Dikarya</taxon>
        <taxon>Ascomycota</taxon>
        <taxon>Pezizomycotina</taxon>
        <taxon>Dothideomycetes</taxon>
        <taxon>Pleosporomycetidae</taxon>
        <taxon>Pleosporales</taxon>
        <taxon>Massarineae</taxon>
        <taxon>Periconiaceae</taxon>
        <taxon>Periconia</taxon>
    </lineage>
</organism>
<gene>
    <name evidence="1" type="ORF">DM02DRAFT_91530</name>
</gene>
<evidence type="ECO:0000313" key="1">
    <source>
        <dbReference type="EMBL" id="PVH97120.1"/>
    </source>
</evidence>
<proteinExistence type="predicted"/>
<accession>A0A2V1DG89</accession>
<dbReference type="AlphaFoldDB" id="A0A2V1DG89"/>